<keyword evidence="1" id="KW-0472">Membrane</keyword>
<dbReference type="EMBL" id="JBHUCM010000032">
    <property type="protein sequence ID" value="MFD1542693.1"/>
    <property type="molecule type" value="Genomic_DNA"/>
</dbReference>
<organism evidence="2 3">
    <name type="scientific">Nonomuraea guangzhouensis</name>
    <dbReference type="NCBI Taxonomy" id="1291555"/>
    <lineage>
        <taxon>Bacteria</taxon>
        <taxon>Bacillati</taxon>
        <taxon>Actinomycetota</taxon>
        <taxon>Actinomycetes</taxon>
        <taxon>Streptosporangiales</taxon>
        <taxon>Streptosporangiaceae</taxon>
        <taxon>Nonomuraea</taxon>
    </lineage>
</organism>
<evidence type="ECO:0000256" key="1">
    <source>
        <dbReference type="SAM" id="Phobius"/>
    </source>
</evidence>
<name>A0ABW4GIT0_9ACTN</name>
<keyword evidence="3" id="KW-1185">Reference proteome</keyword>
<gene>
    <name evidence="2" type="ORF">ACFSJ0_36950</name>
</gene>
<evidence type="ECO:0000313" key="3">
    <source>
        <dbReference type="Proteomes" id="UP001597097"/>
    </source>
</evidence>
<protein>
    <submittedName>
        <fullName evidence="2">Uncharacterized protein</fullName>
    </submittedName>
</protein>
<reference evidence="3" key="1">
    <citation type="journal article" date="2019" name="Int. J. Syst. Evol. Microbiol.">
        <title>The Global Catalogue of Microorganisms (GCM) 10K type strain sequencing project: providing services to taxonomists for standard genome sequencing and annotation.</title>
        <authorList>
            <consortium name="The Broad Institute Genomics Platform"/>
            <consortium name="The Broad Institute Genome Sequencing Center for Infectious Disease"/>
            <person name="Wu L."/>
            <person name="Ma J."/>
        </authorList>
    </citation>
    <scope>NUCLEOTIDE SEQUENCE [LARGE SCALE GENOMIC DNA]</scope>
    <source>
        <strain evidence="3">CGMCC 1.15399</strain>
    </source>
</reference>
<feature type="transmembrane region" description="Helical" evidence="1">
    <location>
        <begin position="62"/>
        <end position="78"/>
    </location>
</feature>
<dbReference type="Proteomes" id="UP001597097">
    <property type="component" value="Unassembled WGS sequence"/>
</dbReference>
<accession>A0ABW4GIT0</accession>
<evidence type="ECO:0000313" key="2">
    <source>
        <dbReference type="EMBL" id="MFD1542693.1"/>
    </source>
</evidence>
<sequence length="83" mass="9252">MLTDLFLRRGGEPPPVLFDRRHTNWAGPIAMIVGVVVSVWLFSNQQQYVGLIPQRVPAVGDIAFEVGFLISAALYLALRRRSS</sequence>
<keyword evidence="1" id="KW-0812">Transmembrane</keyword>
<keyword evidence="1" id="KW-1133">Transmembrane helix</keyword>
<feature type="transmembrane region" description="Helical" evidence="1">
    <location>
        <begin position="25"/>
        <end position="42"/>
    </location>
</feature>
<proteinExistence type="predicted"/>
<comment type="caution">
    <text evidence="2">The sequence shown here is derived from an EMBL/GenBank/DDBJ whole genome shotgun (WGS) entry which is preliminary data.</text>
</comment>